<keyword evidence="2" id="KW-1185">Reference proteome</keyword>
<organism evidence="1 2">
    <name type="scientific">Streptomyces ruber</name>
    <dbReference type="NCBI Taxonomy" id="83378"/>
    <lineage>
        <taxon>Bacteria</taxon>
        <taxon>Bacillati</taxon>
        <taxon>Actinomycetota</taxon>
        <taxon>Actinomycetes</taxon>
        <taxon>Kitasatosporales</taxon>
        <taxon>Streptomycetaceae</taxon>
        <taxon>Streptomyces</taxon>
    </lineage>
</organism>
<dbReference type="AlphaFoldDB" id="A0A918BEB7"/>
<protein>
    <submittedName>
        <fullName evidence="1">Uncharacterized protein</fullName>
    </submittedName>
</protein>
<reference evidence="1" key="2">
    <citation type="submission" date="2020-09" db="EMBL/GenBank/DDBJ databases">
        <authorList>
            <person name="Sun Q."/>
            <person name="Ohkuma M."/>
        </authorList>
    </citation>
    <scope>NUCLEOTIDE SEQUENCE</scope>
    <source>
        <strain evidence="1">JCM 3131</strain>
    </source>
</reference>
<accession>A0A918BEB7</accession>
<sequence>MANADRSVDMADLIVHLLAWVLDLFLPSSRGRHRAGDVLPPPFHIPAPPPRFTERLDGDASAVVRPYVLTPEERHALRFAYAGAVR</sequence>
<dbReference type="EMBL" id="BMQK01000007">
    <property type="protein sequence ID" value="GGQ62502.1"/>
    <property type="molecule type" value="Genomic_DNA"/>
</dbReference>
<gene>
    <name evidence="1" type="ORF">GCM10010145_35490</name>
</gene>
<dbReference type="Proteomes" id="UP000620156">
    <property type="component" value="Unassembled WGS sequence"/>
</dbReference>
<evidence type="ECO:0000313" key="1">
    <source>
        <dbReference type="EMBL" id="GGQ62502.1"/>
    </source>
</evidence>
<proteinExistence type="predicted"/>
<name>A0A918BEB7_9ACTN</name>
<reference evidence="1" key="1">
    <citation type="journal article" date="2014" name="Int. J. Syst. Evol. Microbiol.">
        <title>Complete genome sequence of Corynebacterium casei LMG S-19264T (=DSM 44701T), isolated from a smear-ripened cheese.</title>
        <authorList>
            <consortium name="US DOE Joint Genome Institute (JGI-PGF)"/>
            <person name="Walter F."/>
            <person name="Albersmeier A."/>
            <person name="Kalinowski J."/>
            <person name="Ruckert C."/>
        </authorList>
    </citation>
    <scope>NUCLEOTIDE SEQUENCE</scope>
    <source>
        <strain evidence="1">JCM 3131</strain>
    </source>
</reference>
<comment type="caution">
    <text evidence="1">The sequence shown here is derived from an EMBL/GenBank/DDBJ whole genome shotgun (WGS) entry which is preliminary data.</text>
</comment>
<evidence type="ECO:0000313" key="2">
    <source>
        <dbReference type="Proteomes" id="UP000620156"/>
    </source>
</evidence>